<feature type="compositionally biased region" description="Low complexity" evidence="1">
    <location>
        <begin position="587"/>
        <end position="596"/>
    </location>
</feature>
<name>I2G4H7_USTHO</name>
<feature type="compositionally biased region" description="Polar residues" evidence="1">
    <location>
        <begin position="326"/>
        <end position="335"/>
    </location>
</feature>
<dbReference type="Proteomes" id="UP000006174">
    <property type="component" value="Unassembled WGS sequence"/>
</dbReference>
<feature type="region of interest" description="Disordered" evidence="1">
    <location>
        <begin position="246"/>
        <end position="274"/>
    </location>
</feature>
<feature type="compositionally biased region" description="Low complexity" evidence="1">
    <location>
        <begin position="425"/>
        <end position="441"/>
    </location>
</feature>
<evidence type="ECO:0000256" key="1">
    <source>
        <dbReference type="SAM" id="MobiDB-lite"/>
    </source>
</evidence>
<dbReference type="eggNOG" id="ENOG502SC9X">
    <property type="taxonomic scope" value="Eukaryota"/>
</dbReference>
<feature type="compositionally biased region" description="Low complexity" evidence="1">
    <location>
        <begin position="879"/>
        <end position="890"/>
    </location>
</feature>
<feature type="compositionally biased region" description="Low complexity" evidence="1">
    <location>
        <begin position="1114"/>
        <end position="1126"/>
    </location>
</feature>
<accession>I2G4H7</accession>
<feature type="compositionally biased region" description="Low complexity" evidence="1">
    <location>
        <begin position="811"/>
        <end position="835"/>
    </location>
</feature>
<feature type="region of interest" description="Disordered" evidence="1">
    <location>
        <begin position="561"/>
        <end position="664"/>
    </location>
</feature>
<feature type="region of interest" description="Disordered" evidence="1">
    <location>
        <begin position="733"/>
        <end position="763"/>
    </location>
</feature>
<feature type="compositionally biased region" description="Polar residues" evidence="1">
    <location>
        <begin position="618"/>
        <end position="638"/>
    </location>
</feature>
<feature type="compositionally biased region" description="Gly residues" evidence="1">
    <location>
        <begin position="858"/>
        <end position="869"/>
    </location>
</feature>
<evidence type="ECO:0000313" key="3">
    <source>
        <dbReference type="Proteomes" id="UP000006174"/>
    </source>
</evidence>
<comment type="caution">
    <text evidence="2">The sequence shown here is derived from an EMBL/GenBank/DDBJ whole genome shotgun (WGS) entry which is preliminary data.</text>
</comment>
<dbReference type="EMBL" id="CAGI01000188">
    <property type="protein sequence ID" value="CCF54070.1"/>
    <property type="molecule type" value="Genomic_DNA"/>
</dbReference>
<feature type="region of interest" description="Disordered" evidence="1">
    <location>
        <begin position="286"/>
        <end position="548"/>
    </location>
</feature>
<feature type="compositionally biased region" description="Low complexity" evidence="1">
    <location>
        <begin position="79"/>
        <end position="93"/>
    </location>
</feature>
<feature type="region of interest" description="Disordered" evidence="1">
    <location>
        <begin position="913"/>
        <end position="1161"/>
    </location>
</feature>
<keyword evidence="3" id="KW-1185">Reference proteome</keyword>
<feature type="region of interest" description="Disordered" evidence="1">
    <location>
        <begin position="73"/>
        <end position="129"/>
    </location>
</feature>
<protein>
    <submittedName>
        <fullName evidence="2">Uncharacterized protein</fullName>
    </submittedName>
</protein>
<sequence>MSQPVNSFAAPSATLDVARGLTNTGASLSAAPYGTSYRSTTGSSVVSNGSLLDLYAHSPSSVPSSVGAEGAFANTATGPTSSPMQSTASASSPNGISITPATCGFQTPSHAEVSSTAGFSIPPSDSNASVWTTASASSAASTSDSIPQSKRASMAGFDIDAMRSIRPAHDTNIPKPSAFELPHPSHIGVEAPNDDSDGSHYDDEEMPEGLSHDSFDRSADKTVEAATPCNDAAEIDDEQAEEIFSNALPSPPVPRRTSSVMQDSFTISPSPSLTEDLVRVDPSLARHAASRSVSGQLSSDLIPQRRSSTDFRDDVMRRQASKEPLQATQEPSAGSTPVPAAESVPGTATRGYISPAKGTTLYPVDENARLSNEKTGDGSKSSHEPSIEEQKRLERELLAEADESRPRTLKEARERAKLRKQQGDSVSPSASATSPPGATQTMSSPSKGASLHMRDVASSATAAFADDNNSRSSIDSKDRPLRNPKRISNREGALTAERRSMSERSAPSDYSHDSGAEGAFTYDEGAVQSNQQQSSNMDDLTDTIDNAMNDLSFGSVDETLSAEDELTTPLPPQTQPREGSRPPIPASLPSARSLASVTGVQQTKAQDAFRSSPLASPVRQTPQTPKDNFFPSSLSGQRLATPPITSPVHQRAGQDPITPQRSTTLPPRIEVYGKTVPLPKAFASSNIVVDKKRMSSWERARTYAQYTNELLHLETGLNLWMEVVQRPAMRQQNNRAAPGKQGDDWLTQGTLPRSTHVRNEGSYADSIRSDMTFPMRGDGAKAKEIVSVMPTMVESPVRTPVNLPYPGVVSQQQQQQPQPQPRSNSTQSFSSISGSTLPMSTSATDSLSGTGNTSRSSGMGGGNRFFGGLGRKHSKRTQPSAPISNAPAPSHFSSAATAVRGSRAYLANNRNKSAASSADLPGVPSGSLPAARPSIDTFETSYSSHSRPESPATGPTRITGLGIGSSSGDASLDQLASASTGRLNSVQEHRSKGGKSMTSPAAITTSVSTASTSSTTGLRAPLGPRAPNMGSTNAGPSYDMKRTDSNQTQTGTITPVTPITSNTGGFGSGPTFVSRLGGGSFSSSGGAHAPRSPGREGYSSPEFLHTPRRTSDLTGTSPTSPQSSGQDRSFRIGGGLRSSLSYGSVRERMRSGSSPGPDDEAFQQALTKLGDVLPDADTQTLRYYLKKAKGNDLAAIGDYLQDQSLAKLPKS</sequence>
<feature type="compositionally biased region" description="Low complexity" evidence="1">
    <location>
        <begin position="998"/>
        <end position="1016"/>
    </location>
</feature>
<proteinExistence type="predicted"/>
<organism evidence="2 3">
    <name type="scientific">Ustilago hordei</name>
    <name type="common">Barley covered smut fungus</name>
    <dbReference type="NCBI Taxonomy" id="120017"/>
    <lineage>
        <taxon>Eukaryota</taxon>
        <taxon>Fungi</taxon>
        <taxon>Dikarya</taxon>
        <taxon>Basidiomycota</taxon>
        <taxon>Ustilaginomycotina</taxon>
        <taxon>Ustilaginomycetes</taxon>
        <taxon>Ustilaginales</taxon>
        <taxon>Ustilaginaceae</taxon>
        <taxon>Ustilago</taxon>
    </lineage>
</organism>
<evidence type="ECO:0000313" key="2">
    <source>
        <dbReference type="EMBL" id="CCF54070.1"/>
    </source>
</evidence>
<feature type="compositionally biased region" description="Low complexity" evidence="1">
    <location>
        <begin position="846"/>
        <end position="857"/>
    </location>
</feature>
<feature type="compositionally biased region" description="Basic and acidic residues" evidence="1">
    <location>
        <begin position="307"/>
        <end position="321"/>
    </location>
</feature>
<dbReference type="AlphaFoldDB" id="I2G4H7"/>
<gene>
    <name evidence="2" type="ORF">UHOR_00528</name>
</gene>
<feature type="compositionally biased region" description="Polar residues" evidence="1">
    <location>
        <begin position="261"/>
        <end position="273"/>
    </location>
</feature>
<feature type="region of interest" description="Disordered" evidence="1">
    <location>
        <begin position="797"/>
        <end position="894"/>
    </location>
</feature>
<feature type="compositionally biased region" description="Polar residues" evidence="1">
    <location>
        <begin position="964"/>
        <end position="986"/>
    </location>
</feature>
<feature type="compositionally biased region" description="Basic and acidic residues" evidence="1">
    <location>
        <begin position="366"/>
        <end position="415"/>
    </location>
</feature>
<feature type="region of interest" description="Disordered" evidence="1">
    <location>
        <begin position="168"/>
        <end position="210"/>
    </location>
</feature>
<feature type="compositionally biased region" description="Polar residues" evidence="1">
    <location>
        <begin position="836"/>
        <end position="845"/>
    </location>
</feature>
<feature type="compositionally biased region" description="Polar residues" evidence="1">
    <location>
        <begin position="94"/>
        <end position="118"/>
    </location>
</feature>
<feature type="compositionally biased region" description="Polar residues" evidence="1">
    <location>
        <begin position="1045"/>
        <end position="1063"/>
    </location>
</feature>
<dbReference type="OMA" id="PAMRQQN"/>
<feature type="compositionally biased region" description="Acidic residues" evidence="1">
    <location>
        <begin position="192"/>
        <end position="207"/>
    </location>
</feature>
<dbReference type="STRING" id="1128400.I2G4H7"/>
<reference evidence="2 3" key="1">
    <citation type="journal article" date="2012" name="Plant Cell">
        <title>Genome comparison of barley and maize smut fungi reveals targeted loss of RNA silencing components and species-specific presence of transposable elements.</title>
        <authorList>
            <person name="Laurie J.D."/>
            <person name="Ali S."/>
            <person name="Linning R."/>
            <person name="Mannhaupt G."/>
            <person name="Wong P."/>
            <person name="Gueldener U."/>
            <person name="Muensterkoetter M."/>
            <person name="Moore R."/>
            <person name="Kahmann R."/>
            <person name="Bakkeren G."/>
            <person name="Schirawski J."/>
        </authorList>
    </citation>
    <scope>NUCLEOTIDE SEQUENCE [LARGE SCALE GENOMIC DNA]</scope>
    <source>
        <strain evidence="3">Uh4875-4</strain>
    </source>
</reference>
<feature type="compositionally biased region" description="Polar residues" evidence="1">
    <location>
        <begin position="291"/>
        <end position="301"/>
    </location>
</feature>
<dbReference type="HOGENOM" id="CLU_280472_0_0_1"/>